<evidence type="ECO:0000313" key="2">
    <source>
        <dbReference type="Proteomes" id="UP001589562"/>
    </source>
</evidence>
<reference evidence="1 2" key="1">
    <citation type="submission" date="2024-09" db="EMBL/GenBank/DDBJ databases">
        <authorList>
            <person name="Sun Q."/>
            <person name="Mori K."/>
        </authorList>
    </citation>
    <scope>NUCLEOTIDE SEQUENCE [LARGE SCALE GENOMIC DNA]</scope>
    <source>
        <strain evidence="1 2">CECT 8365</strain>
    </source>
</reference>
<name>A0ABV5HEE9_9FLAO</name>
<evidence type="ECO:0000313" key="1">
    <source>
        <dbReference type="EMBL" id="MFB9110034.1"/>
    </source>
</evidence>
<accession>A0ABV5HEE9</accession>
<dbReference type="Proteomes" id="UP001589562">
    <property type="component" value="Unassembled WGS sequence"/>
</dbReference>
<dbReference type="EMBL" id="JBHMFE010000020">
    <property type="protein sequence ID" value="MFB9110034.1"/>
    <property type="molecule type" value="Genomic_DNA"/>
</dbReference>
<proteinExistence type="predicted"/>
<gene>
    <name evidence="1" type="ORF">ACFFVK_15720</name>
</gene>
<organism evidence="1 2">
    <name type="scientific">Flavobacterium gyeonganense</name>
    <dbReference type="NCBI Taxonomy" id="1310418"/>
    <lineage>
        <taxon>Bacteria</taxon>
        <taxon>Pseudomonadati</taxon>
        <taxon>Bacteroidota</taxon>
        <taxon>Flavobacteriia</taxon>
        <taxon>Flavobacteriales</taxon>
        <taxon>Flavobacteriaceae</taxon>
        <taxon>Flavobacterium</taxon>
    </lineage>
</organism>
<protein>
    <submittedName>
        <fullName evidence="1">Uncharacterized protein</fullName>
    </submittedName>
</protein>
<dbReference type="RefSeq" id="WP_278009850.1">
    <property type="nucleotide sequence ID" value="NZ_CP121112.1"/>
</dbReference>
<sequence>MDDGRHLLTGLNFMMKKSTTSHTDEHLKRLAKKIKKEQNITHTKALDIAAREAGFTNFKNFQNSQLKKSVLKKENVAQVSQKMFQPVLSKTLNPYRNLLIAGVNHLLKNKLIALEDSSAQNKRDDQGYVFTEIFGFQSVVRWRDIGFGELEISIWWKYDHSKHPQAELEGNKRENFNNTTPLARKEHYKNFVGITVSGWLERKEGKHLMGKDRERLIGIYTRKGEKSALEKLPLQIPLGFEAEGKFYF</sequence>
<comment type="caution">
    <text evidence="1">The sequence shown here is derived from an EMBL/GenBank/DDBJ whole genome shotgun (WGS) entry which is preliminary data.</text>
</comment>
<keyword evidence="2" id="KW-1185">Reference proteome</keyword>